<dbReference type="GO" id="GO:0000155">
    <property type="term" value="F:phosphorelay sensor kinase activity"/>
    <property type="evidence" value="ECO:0007669"/>
    <property type="project" value="InterPro"/>
</dbReference>
<dbReference type="EC" id="2.7.13.3" evidence="3"/>
<feature type="coiled-coil region" evidence="8">
    <location>
        <begin position="208"/>
        <end position="278"/>
    </location>
</feature>
<dbReference type="HOGENOM" id="CLU_000445_104_15_7"/>
<dbReference type="SMART" id="SM00448">
    <property type="entry name" value="REC"/>
    <property type="match status" value="2"/>
</dbReference>
<dbReference type="Pfam" id="PF00512">
    <property type="entry name" value="HisKA"/>
    <property type="match status" value="1"/>
</dbReference>
<dbReference type="InterPro" id="IPR036890">
    <property type="entry name" value="HATPase_C_sf"/>
</dbReference>
<keyword evidence="5" id="KW-0808">Transferase</keyword>
<dbReference type="FunFam" id="3.30.565.10:FF:000010">
    <property type="entry name" value="Sensor histidine kinase RcsC"/>
    <property type="match status" value="1"/>
</dbReference>
<dbReference type="STRING" id="526222.Desal_3015"/>
<organism evidence="12 13">
    <name type="scientific">Maridesulfovibrio salexigens (strain ATCC 14822 / DSM 2638 / NCIMB 8403 / VKM B-1763)</name>
    <name type="common">Desulfovibrio salexigens</name>
    <dbReference type="NCBI Taxonomy" id="526222"/>
    <lineage>
        <taxon>Bacteria</taxon>
        <taxon>Pseudomonadati</taxon>
        <taxon>Thermodesulfobacteriota</taxon>
        <taxon>Desulfovibrionia</taxon>
        <taxon>Desulfovibrionales</taxon>
        <taxon>Desulfovibrionaceae</taxon>
        <taxon>Maridesulfovibrio</taxon>
    </lineage>
</organism>
<dbReference type="InterPro" id="IPR003661">
    <property type="entry name" value="HisK_dim/P_dom"/>
</dbReference>
<sequence length="791" mass="86534">MAIFFRIKRRITLGLVGLLAAILLPLGYVFSELYHAEIINSIESKGRAVASLVAFSSSEAILNFQNYELEELVQNVCSGEDVVSCAVFGQSGAVISQFQETNDGKKAGNVFYVEKRILKDGEYLGHVRVGIWDNSHAQNFSFILTYILPLLFGVALIGGACLRLFIGRTVISPVIRLSEQAKLAEQGEMVVFEGGDRDDEIGSLSSSLEHLNSKLVQIQSELDQKVSERTAAISKVNHKLKDEVEIRRRAEKDLNAALENLSFTVRELEKSKDKSEKASQFKSQFLAMISHEIRTPMNAILGMGDLLLGTELDPEQMGYVEIFRGSGELLLKIINDILDFVQIESGQIELVPVPFDPSQDVQSVCKSVAHSAHARDIEVICDVAQGVPAQVVGDPVRVRQVLMNIVSNAVKYTSSGEVEVCLSAEESGEDFERLLFTVRDTGIGIPEGQRESLFEGFVQADGLASREYGGVGLGLAAASRLAVLMDGEIRFESESGKGSIFYFSIPFKKSLYEPLRSVADFSGTRVLLVDDNYTVREVLARRLQSFGIDAVMASNGPEGLDYLVAAAASDNAYDLLFVDSDMPDITGVDFLSKAQQKGGLPSRVAVMFSAGCTEEERQNARLVGADYTLIKPVFDADLIRCLASVGDSSKDRHRAGKGLNILLVEDNDNHRKILELFILDTGADITVAVDGLQALELFKDNSYDLVFMDLELPVMDGISAVKRMREVELNSERQKSIIVAIAARAYSSNRTDSAQAGCDGFISKPVKWDTIRSTVSAVAAKGDLPEDIILE</sequence>
<dbReference type="Gene3D" id="3.30.565.10">
    <property type="entry name" value="Histidine kinase-like ATPase, C-terminal domain"/>
    <property type="match status" value="1"/>
</dbReference>
<evidence type="ECO:0000256" key="8">
    <source>
        <dbReference type="SAM" id="Coils"/>
    </source>
</evidence>
<evidence type="ECO:0000256" key="1">
    <source>
        <dbReference type="ARBA" id="ARBA00000085"/>
    </source>
</evidence>
<dbReference type="CDD" id="cd17546">
    <property type="entry name" value="REC_hyHK_CKI1_RcsC-like"/>
    <property type="match status" value="2"/>
</dbReference>
<dbReference type="Pfam" id="PF02518">
    <property type="entry name" value="HATPase_c"/>
    <property type="match status" value="1"/>
</dbReference>
<dbReference type="PROSITE" id="PS50109">
    <property type="entry name" value="HIS_KIN"/>
    <property type="match status" value="1"/>
</dbReference>
<dbReference type="PROSITE" id="PS50110">
    <property type="entry name" value="RESPONSE_REGULATORY"/>
    <property type="match status" value="2"/>
</dbReference>
<dbReference type="GO" id="GO:0016020">
    <property type="term" value="C:membrane"/>
    <property type="evidence" value="ECO:0007669"/>
    <property type="project" value="UniProtKB-SubCell"/>
</dbReference>
<feature type="domain" description="HAMP" evidence="11">
    <location>
        <begin position="168"/>
        <end position="220"/>
    </location>
</feature>
<dbReference type="eggNOG" id="COG0642">
    <property type="taxonomic scope" value="Bacteria"/>
</dbReference>
<dbReference type="SMART" id="SM00388">
    <property type="entry name" value="HisKA"/>
    <property type="match status" value="1"/>
</dbReference>
<evidence type="ECO:0000256" key="5">
    <source>
        <dbReference type="ARBA" id="ARBA00022679"/>
    </source>
</evidence>
<dbReference type="InterPro" id="IPR003594">
    <property type="entry name" value="HATPase_dom"/>
</dbReference>
<protein>
    <recommendedName>
        <fullName evidence="3">histidine kinase</fullName>
        <ecNumber evidence="3">2.7.13.3</ecNumber>
    </recommendedName>
</protein>
<keyword evidence="4 7" id="KW-0597">Phosphoprotein</keyword>
<dbReference type="Proteomes" id="UP000002601">
    <property type="component" value="Chromosome"/>
</dbReference>
<name>C6C0X0_MARSD</name>
<feature type="modified residue" description="4-aspartylphosphate" evidence="7">
    <location>
        <position position="709"/>
    </location>
</feature>
<dbReference type="CDD" id="cd00082">
    <property type="entry name" value="HisKA"/>
    <property type="match status" value="1"/>
</dbReference>
<evidence type="ECO:0000259" key="10">
    <source>
        <dbReference type="PROSITE" id="PS50110"/>
    </source>
</evidence>
<dbReference type="InterPro" id="IPR003660">
    <property type="entry name" value="HAMP_dom"/>
</dbReference>
<dbReference type="Gene3D" id="6.10.340.10">
    <property type="match status" value="1"/>
</dbReference>
<dbReference type="SUPFAM" id="SSF52172">
    <property type="entry name" value="CheY-like"/>
    <property type="match status" value="2"/>
</dbReference>
<evidence type="ECO:0000313" key="12">
    <source>
        <dbReference type="EMBL" id="ACS81067.1"/>
    </source>
</evidence>
<dbReference type="PROSITE" id="PS50885">
    <property type="entry name" value="HAMP"/>
    <property type="match status" value="1"/>
</dbReference>
<keyword evidence="6 12" id="KW-0418">Kinase</keyword>
<keyword evidence="13" id="KW-1185">Reference proteome</keyword>
<dbReference type="EMBL" id="CP001649">
    <property type="protein sequence ID" value="ACS81067.1"/>
    <property type="molecule type" value="Genomic_DNA"/>
</dbReference>
<proteinExistence type="predicted"/>
<evidence type="ECO:0000256" key="7">
    <source>
        <dbReference type="PROSITE-ProRule" id="PRU00169"/>
    </source>
</evidence>
<comment type="catalytic activity">
    <reaction evidence="1">
        <text>ATP + protein L-histidine = ADP + protein N-phospho-L-histidine.</text>
        <dbReference type="EC" id="2.7.13.3"/>
    </reaction>
</comment>
<accession>C6C0X0</accession>
<reference evidence="12 13" key="1">
    <citation type="submission" date="2009-06" db="EMBL/GenBank/DDBJ databases">
        <title>Complete sequence of Desulfovibrio salexigens DSM 2638.</title>
        <authorList>
            <consortium name="US DOE Joint Genome Institute"/>
            <person name="Lucas S."/>
            <person name="Copeland A."/>
            <person name="Lapidus A."/>
            <person name="Glavina del Rio T."/>
            <person name="Tice H."/>
            <person name="Bruce D."/>
            <person name="Goodwin L."/>
            <person name="Pitluck S."/>
            <person name="Munk A.C."/>
            <person name="Brettin T."/>
            <person name="Detter J.C."/>
            <person name="Han C."/>
            <person name="Tapia R."/>
            <person name="Larimer F."/>
            <person name="Land M."/>
            <person name="Hauser L."/>
            <person name="Kyrpides N."/>
            <person name="Anderson I."/>
            <person name="Wall J.D."/>
            <person name="Arkin A.P."/>
            <person name="Dehal P."/>
            <person name="Chivian D."/>
            <person name="Giles B."/>
            <person name="Hazen T.C."/>
        </authorList>
    </citation>
    <scope>NUCLEOTIDE SEQUENCE [LARGE SCALE GENOMIC DNA]</scope>
    <source>
        <strain evidence="13">ATCC 14822 / DSM 2638 / NCIMB 8403 / VKM B-1763</strain>
    </source>
</reference>
<evidence type="ECO:0000256" key="3">
    <source>
        <dbReference type="ARBA" id="ARBA00012438"/>
    </source>
</evidence>
<comment type="subcellular location">
    <subcellularLocation>
        <location evidence="2">Membrane</location>
    </subcellularLocation>
</comment>
<evidence type="ECO:0000259" key="9">
    <source>
        <dbReference type="PROSITE" id="PS50109"/>
    </source>
</evidence>
<dbReference type="Pfam" id="PF00072">
    <property type="entry name" value="Response_reg"/>
    <property type="match status" value="2"/>
</dbReference>
<dbReference type="PANTHER" id="PTHR45339:SF5">
    <property type="entry name" value="HISTIDINE KINASE"/>
    <property type="match status" value="1"/>
</dbReference>
<dbReference type="eggNOG" id="COG2205">
    <property type="taxonomic scope" value="Bacteria"/>
</dbReference>
<dbReference type="InterPro" id="IPR011006">
    <property type="entry name" value="CheY-like_superfamily"/>
</dbReference>
<feature type="domain" description="Response regulatory" evidence="10">
    <location>
        <begin position="660"/>
        <end position="779"/>
    </location>
</feature>
<evidence type="ECO:0000313" key="13">
    <source>
        <dbReference type="Proteomes" id="UP000002601"/>
    </source>
</evidence>
<evidence type="ECO:0000256" key="4">
    <source>
        <dbReference type="ARBA" id="ARBA00022553"/>
    </source>
</evidence>
<dbReference type="PRINTS" id="PR00344">
    <property type="entry name" value="BCTRLSENSOR"/>
</dbReference>
<dbReference type="Gene3D" id="1.10.287.130">
    <property type="match status" value="1"/>
</dbReference>
<dbReference type="PANTHER" id="PTHR45339">
    <property type="entry name" value="HYBRID SIGNAL TRANSDUCTION HISTIDINE KINASE J"/>
    <property type="match status" value="1"/>
</dbReference>
<dbReference type="SMART" id="SM00387">
    <property type="entry name" value="HATPase_c"/>
    <property type="match status" value="1"/>
</dbReference>
<dbReference type="Gene3D" id="3.40.50.2300">
    <property type="match status" value="2"/>
</dbReference>
<dbReference type="CDD" id="cd16922">
    <property type="entry name" value="HATPase_EvgS-ArcB-TorS-like"/>
    <property type="match status" value="1"/>
</dbReference>
<gene>
    <name evidence="12" type="ordered locus">Desal_3015</name>
</gene>
<feature type="domain" description="Response regulatory" evidence="10">
    <location>
        <begin position="525"/>
        <end position="646"/>
    </location>
</feature>
<keyword evidence="8" id="KW-0175">Coiled coil</keyword>
<dbReference type="InterPro" id="IPR036097">
    <property type="entry name" value="HisK_dim/P_sf"/>
</dbReference>
<evidence type="ECO:0000259" key="11">
    <source>
        <dbReference type="PROSITE" id="PS50885"/>
    </source>
</evidence>
<dbReference type="KEGG" id="dsa:Desal_3015"/>
<evidence type="ECO:0000256" key="2">
    <source>
        <dbReference type="ARBA" id="ARBA00004370"/>
    </source>
</evidence>
<feature type="domain" description="Histidine kinase" evidence="9">
    <location>
        <begin position="288"/>
        <end position="509"/>
    </location>
</feature>
<dbReference type="InterPro" id="IPR001789">
    <property type="entry name" value="Sig_transdc_resp-reg_receiver"/>
</dbReference>
<dbReference type="InterPro" id="IPR004358">
    <property type="entry name" value="Sig_transdc_His_kin-like_C"/>
</dbReference>
<dbReference type="SUPFAM" id="SSF47384">
    <property type="entry name" value="Homodimeric domain of signal transducing histidine kinase"/>
    <property type="match status" value="1"/>
</dbReference>
<evidence type="ECO:0000256" key="6">
    <source>
        <dbReference type="ARBA" id="ARBA00022777"/>
    </source>
</evidence>
<dbReference type="OrthoDB" id="5378360at2"/>
<dbReference type="AlphaFoldDB" id="C6C0X0"/>
<dbReference type="RefSeq" id="WP_015852883.1">
    <property type="nucleotide sequence ID" value="NC_012881.1"/>
</dbReference>
<feature type="modified residue" description="4-aspartylphosphate" evidence="7">
    <location>
        <position position="579"/>
    </location>
</feature>
<dbReference type="InterPro" id="IPR005467">
    <property type="entry name" value="His_kinase_dom"/>
</dbReference>
<dbReference type="SUPFAM" id="SSF55874">
    <property type="entry name" value="ATPase domain of HSP90 chaperone/DNA topoisomerase II/histidine kinase"/>
    <property type="match status" value="1"/>
</dbReference>